<organism evidence="2 3">
    <name type="scientific">Entamoeba invadens IP1</name>
    <dbReference type="NCBI Taxonomy" id="370355"/>
    <lineage>
        <taxon>Eukaryota</taxon>
        <taxon>Amoebozoa</taxon>
        <taxon>Evosea</taxon>
        <taxon>Archamoebae</taxon>
        <taxon>Mastigamoebida</taxon>
        <taxon>Entamoebidae</taxon>
        <taxon>Entamoeba</taxon>
    </lineage>
</organism>
<dbReference type="OrthoDB" id="9994905at2759"/>
<evidence type="ECO:0000313" key="2">
    <source>
        <dbReference type="EMBL" id="ELP90282.1"/>
    </source>
</evidence>
<dbReference type="PANTHER" id="PTHR23179:SF3">
    <property type="entry name" value="RHO GTPASE-ACTIVATING PROTEIN 20"/>
    <property type="match status" value="1"/>
</dbReference>
<dbReference type="InterPro" id="IPR008936">
    <property type="entry name" value="Rho_GTPase_activation_prot"/>
</dbReference>
<reference evidence="2 3" key="1">
    <citation type="submission" date="2012-10" db="EMBL/GenBank/DDBJ databases">
        <authorList>
            <person name="Zafar N."/>
            <person name="Inman J."/>
            <person name="Hall N."/>
            <person name="Lorenzi H."/>
            <person name="Caler E."/>
        </authorList>
    </citation>
    <scope>NUCLEOTIDE SEQUENCE [LARGE SCALE GENOMIC DNA]</scope>
    <source>
        <strain evidence="2 3">IP1</strain>
    </source>
</reference>
<protein>
    <recommendedName>
        <fullName evidence="1">Rho-GAP domain-containing protein</fullName>
    </recommendedName>
</protein>
<evidence type="ECO:0000259" key="1">
    <source>
        <dbReference type="PROSITE" id="PS50238"/>
    </source>
</evidence>
<dbReference type="PANTHER" id="PTHR23179">
    <property type="entry name" value="T-CELL ACTIVATION RHO GTPASE ACTIVATING PROTEIN-RELATED"/>
    <property type="match status" value="1"/>
</dbReference>
<dbReference type="Pfam" id="PF00620">
    <property type="entry name" value="RhoGAP"/>
    <property type="match status" value="1"/>
</dbReference>
<dbReference type="SMART" id="SM00324">
    <property type="entry name" value="RhoGAP"/>
    <property type="match status" value="1"/>
</dbReference>
<dbReference type="GeneID" id="14889295"/>
<dbReference type="AlphaFoldDB" id="A0A0A1U799"/>
<sequence length="373" mass="42613">MRSLKGLSEVKAKVPLQRVENVEEVRQKLTDGLTFLSAEQSVFQKITKDTENLSLHINELVELYNDPQTYKLINDKQIAAILTRCMFLYGELEMCKKRQSEAILKSEEVTTNLRQTIKKMNTMSKDESVSGVEKKTSSVKKANMDIKESPELTINFLDSYKNLCMNGQLFFSQKIESQWKSGGSVILYRDRPLSQILTEEKRKKSQLPKALETIINLLKTKGMVEGVFRLCAKASDVEQILNTMSVTDFENCSAIELASVLKRFVRDIPGGVIDEQVQQSVVKIWEIESVTRNDRIKQVVLLLNTLPEENYVVIKEVFKMLLEIHKNAKVTLMNADNLAVCWTPVLFDLLDLLPKMKEVTEIVKEFVLNANII</sequence>
<dbReference type="PROSITE" id="PS50238">
    <property type="entry name" value="RHOGAP"/>
    <property type="match status" value="1"/>
</dbReference>
<keyword evidence="3" id="KW-1185">Reference proteome</keyword>
<evidence type="ECO:0000313" key="3">
    <source>
        <dbReference type="Proteomes" id="UP000014680"/>
    </source>
</evidence>
<dbReference type="VEuPathDB" id="AmoebaDB:EIN_504080"/>
<dbReference type="OMA" id="FENCSAI"/>
<dbReference type="Proteomes" id="UP000014680">
    <property type="component" value="Unassembled WGS sequence"/>
</dbReference>
<dbReference type="CDD" id="cd00159">
    <property type="entry name" value="RhoGAP"/>
    <property type="match status" value="1"/>
</dbReference>
<dbReference type="GO" id="GO:0005096">
    <property type="term" value="F:GTPase activator activity"/>
    <property type="evidence" value="ECO:0007669"/>
    <property type="project" value="TreeGrafter"/>
</dbReference>
<feature type="domain" description="Rho-GAP" evidence="1">
    <location>
        <begin position="191"/>
        <end position="373"/>
    </location>
</feature>
<dbReference type="InterPro" id="IPR000198">
    <property type="entry name" value="RhoGAP_dom"/>
</dbReference>
<dbReference type="RefSeq" id="XP_004257053.1">
    <property type="nucleotide sequence ID" value="XM_004257005.1"/>
</dbReference>
<dbReference type="EMBL" id="KB206500">
    <property type="protein sequence ID" value="ELP90282.1"/>
    <property type="molecule type" value="Genomic_DNA"/>
</dbReference>
<proteinExistence type="predicted"/>
<dbReference type="KEGG" id="eiv:EIN_504080"/>
<dbReference type="Gene3D" id="1.10.555.10">
    <property type="entry name" value="Rho GTPase activation protein"/>
    <property type="match status" value="1"/>
</dbReference>
<dbReference type="SUPFAM" id="SSF48350">
    <property type="entry name" value="GTPase activation domain, GAP"/>
    <property type="match status" value="1"/>
</dbReference>
<dbReference type="GO" id="GO:0007165">
    <property type="term" value="P:signal transduction"/>
    <property type="evidence" value="ECO:0007669"/>
    <property type="project" value="InterPro"/>
</dbReference>
<gene>
    <name evidence="2" type="ORF">EIN_504080</name>
</gene>
<name>A0A0A1U799_ENTIV</name>
<accession>A0A0A1U799</accession>